<proteinExistence type="predicted"/>
<accession>A0A0P8X3L6</accession>
<evidence type="ECO:0000313" key="2">
    <source>
        <dbReference type="Proteomes" id="UP000050349"/>
    </source>
</evidence>
<dbReference type="PATRIC" id="fig|294.162.peg.2004"/>
<dbReference type="AlphaFoldDB" id="A0A0P8X3L6"/>
<sequence>MIHSALNNNTWFPEISSRETQQRYRSQVDLSQAFGLPEFSQTLRQFRDVAFEVGSFYSGADKTLKACVRSNHKAVTYNKLRVLVSSENSQADVDSLTITAETALEAIAEFGPEIIPTCDLAGLQIQGEHLATLLRATYVWRNEIVGWNDALDVARRSLADQGVDPDDALYGMS</sequence>
<dbReference type="Proteomes" id="UP000050349">
    <property type="component" value="Unassembled WGS sequence"/>
</dbReference>
<dbReference type="OrthoDB" id="7025502at2"/>
<gene>
    <name evidence="1" type="ORF">AN403_4554</name>
</gene>
<organism evidence="1 2">
    <name type="scientific">Pseudomonas fluorescens</name>
    <dbReference type="NCBI Taxonomy" id="294"/>
    <lineage>
        <taxon>Bacteria</taxon>
        <taxon>Pseudomonadati</taxon>
        <taxon>Pseudomonadota</taxon>
        <taxon>Gammaproteobacteria</taxon>
        <taxon>Pseudomonadales</taxon>
        <taxon>Pseudomonadaceae</taxon>
        <taxon>Pseudomonas</taxon>
    </lineage>
</organism>
<protein>
    <submittedName>
        <fullName evidence="1">Uncharacterized protein</fullName>
    </submittedName>
</protein>
<dbReference type="RefSeq" id="WP_057397217.1">
    <property type="nucleotide sequence ID" value="NZ_LJXB01000069.1"/>
</dbReference>
<reference evidence="1 2" key="1">
    <citation type="submission" date="2015-09" db="EMBL/GenBank/DDBJ databases">
        <authorList>
            <person name="Jackson K.R."/>
            <person name="Lunt B.L."/>
            <person name="Fisher J.N.B."/>
            <person name="Gardner A.V."/>
            <person name="Bailey M.E."/>
            <person name="Deus L.M."/>
            <person name="Earl A.S."/>
            <person name="Gibby P.D."/>
            <person name="Hartmann K.A."/>
            <person name="Liu J.E."/>
            <person name="Manci A.M."/>
            <person name="Nielsen D.A."/>
            <person name="Solomon M.B."/>
            <person name="Breakwell D.P."/>
            <person name="Burnett S.H."/>
            <person name="Grose J.H."/>
        </authorList>
    </citation>
    <scope>NUCLEOTIDE SEQUENCE [LARGE SCALE GENOMIC DNA]</scope>
    <source>
        <strain evidence="1 2">S613</strain>
    </source>
</reference>
<comment type="caution">
    <text evidence="1">The sequence shown here is derived from an EMBL/GenBank/DDBJ whole genome shotgun (WGS) entry which is preliminary data.</text>
</comment>
<dbReference type="EMBL" id="LJXB01000069">
    <property type="protein sequence ID" value="KPU60379.1"/>
    <property type="molecule type" value="Genomic_DNA"/>
</dbReference>
<name>A0A0P8X3L6_PSEFL</name>
<evidence type="ECO:0000313" key="1">
    <source>
        <dbReference type="EMBL" id="KPU60379.1"/>
    </source>
</evidence>